<reference evidence="2 3" key="1">
    <citation type="submission" date="2020-01" db="EMBL/GenBank/DDBJ databases">
        <authorList>
            <person name="Gupta K D."/>
        </authorList>
    </citation>
    <scope>NUCLEOTIDE SEQUENCE [LARGE SCALE GENOMIC DNA]</scope>
</reference>
<evidence type="ECO:0000313" key="3">
    <source>
        <dbReference type="Proteomes" id="UP000467700"/>
    </source>
</evidence>
<accession>A0A8S0WCN5</accession>
<gene>
    <name evidence="2" type="ORF">AAE3_LOCUS13100</name>
</gene>
<dbReference type="Proteomes" id="UP000467700">
    <property type="component" value="Unassembled WGS sequence"/>
</dbReference>
<comment type="caution">
    <text evidence="2">The sequence shown here is derived from an EMBL/GenBank/DDBJ whole genome shotgun (WGS) entry which is preliminary data.</text>
</comment>
<proteinExistence type="predicted"/>
<organism evidence="2 3">
    <name type="scientific">Cyclocybe aegerita</name>
    <name type="common">Black poplar mushroom</name>
    <name type="synonym">Agrocybe aegerita</name>
    <dbReference type="NCBI Taxonomy" id="1973307"/>
    <lineage>
        <taxon>Eukaryota</taxon>
        <taxon>Fungi</taxon>
        <taxon>Dikarya</taxon>
        <taxon>Basidiomycota</taxon>
        <taxon>Agaricomycotina</taxon>
        <taxon>Agaricomycetes</taxon>
        <taxon>Agaricomycetidae</taxon>
        <taxon>Agaricales</taxon>
        <taxon>Agaricineae</taxon>
        <taxon>Bolbitiaceae</taxon>
        <taxon>Cyclocybe</taxon>
    </lineage>
</organism>
<dbReference type="Pfam" id="PF12697">
    <property type="entry name" value="Abhydrolase_6"/>
    <property type="match status" value="1"/>
</dbReference>
<name>A0A8S0WCN5_CYCAE</name>
<dbReference type="OrthoDB" id="94039at2759"/>
<evidence type="ECO:0000313" key="2">
    <source>
        <dbReference type="EMBL" id="CAA7270878.1"/>
    </source>
</evidence>
<evidence type="ECO:0000259" key="1">
    <source>
        <dbReference type="Pfam" id="PF12697"/>
    </source>
</evidence>
<dbReference type="SUPFAM" id="SSF53474">
    <property type="entry name" value="alpha/beta-Hydrolases"/>
    <property type="match status" value="1"/>
</dbReference>
<dbReference type="EMBL" id="CACVBS010000099">
    <property type="protein sequence ID" value="CAA7270878.1"/>
    <property type="molecule type" value="Genomic_DNA"/>
</dbReference>
<dbReference type="AlphaFoldDB" id="A0A8S0WCN5"/>
<feature type="domain" description="AB hydrolase-1" evidence="1">
    <location>
        <begin position="41"/>
        <end position="319"/>
    </location>
</feature>
<dbReference type="Gene3D" id="3.40.50.1820">
    <property type="entry name" value="alpha/beta hydrolase"/>
    <property type="match status" value="1"/>
</dbReference>
<sequence>MNVKRYVLDTPARAEKGRGLKVVAKRYTVGASSRNSQGLTLVFAHCIGSHKEQWEPVIERLFSLQRMKDRTRQIREAWSFDWQNHGDSAVLNHELLKDRPEGVSVCEWTPVITDFVRSPRMKGHHIVPIGHSAGTAAIMLTTKEIPPYKLAYAAMILIEPTMITRELFNAHLEDRMASMDFAVAATSARRNIWKSREAAFEYFRKRFPWGMWDERVVRVLVEHGLESLPNGEVTLKCDRKQEAVSYPDTEPHFESAMQLGRICHTVPVHLIWGTRNDLVPEFIQDSLSDASEGRIVASVTKIKKAGHMVVQEQPDVLAQTIAGILDTVKVESGVVERSKL</sequence>
<protein>
    <recommendedName>
        <fullName evidence="1">AB hydrolase-1 domain-containing protein</fullName>
    </recommendedName>
</protein>
<dbReference type="InterPro" id="IPR000073">
    <property type="entry name" value="AB_hydrolase_1"/>
</dbReference>
<dbReference type="InterPro" id="IPR029058">
    <property type="entry name" value="AB_hydrolase_fold"/>
</dbReference>
<keyword evidence="3" id="KW-1185">Reference proteome</keyword>